<feature type="compositionally biased region" description="Pro residues" evidence="1">
    <location>
        <begin position="61"/>
        <end position="75"/>
    </location>
</feature>
<feature type="region of interest" description="Disordered" evidence="1">
    <location>
        <begin position="1"/>
        <end position="81"/>
    </location>
</feature>
<gene>
    <name evidence="2" type="ORF">B0T21DRAFT_378437</name>
</gene>
<keyword evidence="3" id="KW-1185">Reference proteome</keyword>
<evidence type="ECO:0000256" key="1">
    <source>
        <dbReference type="SAM" id="MobiDB-lite"/>
    </source>
</evidence>
<accession>A0AA40DGV1</accession>
<proteinExistence type="predicted"/>
<sequence length="229" mass="25959">MHFIHRVPQPSPAIAKRRGSLQPQRDPSMLKKNIPSQTSLPERHPGLLHLVLQRQNESEPQPRPTELPKPRPPLPSSGDPARQTIEEMRAILFAAIRLFQEEARTHRQQKEGVEKPERELKGRRGNWIAEKAPRPYHVHNHGHGAKEFKKHVVMKLKLTPMACWRKTSEWRVILVIVVMLNLGSVGWASETMLEEDKIVGKKGSAMLLGELAAANKAEESIFGATDCLF</sequence>
<name>A0AA40DGV1_9PEZI</name>
<dbReference type="Proteomes" id="UP001172159">
    <property type="component" value="Unassembled WGS sequence"/>
</dbReference>
<protein>
    <submittedName>
        <fullName evidence="2">Uncharacterized protein</fullName>
    </submittedName>
</protein>
<reference evidence="2" key="1">
    <citation type="submission" date="2023-06" db="EMBL/GenBank/DDBJ databases">
        <title>Genome-scale phylogeny and comparative genomics of the fungal order Sordariales.</title>
        <authorList>
            <consortium name="Lawrence Berkeley National Laboratory"/>
            <person name="Hensen N."/>
            <person name="Bonometti L."/>
            <person name="Westerberg I."/>
            <person name="Brannstrom I.O."/>
            <person name="Guillou S."/>
            <person name="Cros-Aarteil S."/>
            <person name="Calhoun S."/>
            <person name="Haridas S."/>
            <person name="Kuo A."/>
            <person name="Mondo S."/>
            <person name="Pangilinan J."/>
            <person name="Riley R."/>
            <person name="Labutti K."/>
            <person name="Andreopoulos B."/>
            <person name="Lipzen A."/>
            <person name="Chen C."/>
            <person name="Yanf M."/>
            <person name="Daum C."/>
            <person name="Ng V."/>
            <person name="Clum A."/>
            <person name="Steindorff A."/>
            <person name="Ohm R."/>
            <person name="Martin F."/>
            <person name="Silar P."/>
            <person name="Natvig D."/>
            <person name="Lalanne C."/>
            <person name="Gautier V."/>
            <person name="Ament-Velasquez S.L."/>
            <person name="Kruys A."/>
            <person name="Hutchinson M.I."/>
            <person name="Powell A.J."/>
            <person name="Barry K."/>
            <person name="Miller A.N."/>
            <person name="Grigoriev I.V."/>
            <person name="Debuchy R."/>
            <person name="Gladieux P."/>
            <person name="Thoren M.H."/>
            <person name="Johannesson H."/>
        </authorList>
    </citation>
    <scope>NUCLEOTIDE SEQUENCE</scope>
    <source>
        <strain evidence="2">CBS 540.89</strain>
    </source>
</reference>
<dbReference type="AlphaFoldDB" id="A0AA40DGV1"/>
<comment type="caution">
    <text evidence="2">The sequence shown here is derived from an EMBL/GenBank/DDBJ whole genome shotgun (WGS) entry which is preliminary data.</text>
</comment>
<dbReference type="EMBL" id="JAUKTV010000024">
    <property type="protein sequence ID" value="KAK0702635.1"/>
    <property type="molecule type" value="Genomic_DNA"/>
</dbReference>
<evidence type="ECO:0000313" key="2">
    <source>
        <dbReference type="EMBL" id="KAK0702635.1"/>
    </source>
</evidence>
<evidence type="ECO:0000313" key="3">
    <source>
        <dbReference type="Proteomes" id="UP001172159"/>
    </source>
</evidence>
<organism evidence="2 3">
    <name type="scientific">Apiosordaria backusii</name>
    <dbReference type="NCBI Taxonomy" id="314023"/>
    <lineage>
        <taxon>Eukaryota</taxon>
        <taxon>Fungi</taxon>
        <taxon>Dikarya</taxon>
        <taxon>Ascomycota</taxon>
        <taxon>Pezizomycotina</taxon>
        <taxon>Sordariomycetes</taxon>
        <taxon>Sordariomycetidae</taxon>
        <taxon>Sordariales</taxon>
        <taxon>Lasiosphaeriaceae</taxon>
        <taxon>Apiosordaria</taxon>
    </lineage>
</organism>